<proteinExistence type="predicted"/>
<name>A0A515DHG4_9BURK</name>
<dbReference type="Proteomes" id="UP000316798">
    <property type="component" value="Chromosome"/>
</dbReference>
<evidence type="ECO:0000313" key="2">
    <source>
        <dbReference type="Proteomes" id="UP000316798"/>
    </source>
</evidence>
<dbReference type="InterPro" id="IPR014710">
    <property type="entry name" value="RmlC-like_jellyroll"/>
</dbReference>
<dbReference type="EMBL" id="CP035503">
    <property type="protein sequence ID" value="QDL39844.1"/>
    <property type="molecule type" value="Genomic_DNA"/>
</dbReference>
<organism evidence="1 2">
    <name type="scientific">Rhodoferax sediminis</name>
    <dbReference type="NCBI Taxonomy" id="2509614"/>
    <lineage>
        <taxon>Bacteria</taxon>
        <taxon>Pseudomonadati</taxon>
        <taxon>Pseudomonadota</taxon>
        <taxon>Betaproteobacteria</taxon>
        <taxon>Burkholderiales</taxon>
        <taxon>Comamonadaceae</taxon>
        <taxon>Rhodoferax</taxon>
    </lineage>
</organism>
<sequence length="138" mass="15254">MSSQQVGVRPDTPTFTKVILEAGPDGRSRFREEVISLAETKPRLYLSTMIPSVGLILRQSPPGYRMDFHVTSQPQWTFVLSGTLEIGLQDGTCRVFRAGDILYAEDTLPPGATFDPKVHGHNSRQLGDEPVVTVLVRC</sequence>
<dbReference type="Gene3D" id="2.60.120.10">
    <property type="entry name" value="Jelly Rolls"/>
    <property type="match status" value="1"/>
</dbReference>
<dbReference type="OrthoDB" id="8612105at2"/>
<dbReference type="SUPFAM" id="SSF51182">
    <property type="entry name" value="RmlC-like cupins"/>
    <property type="match status" value="1"/>
</dbReference>
<reference evidence="1 2" key="1">
    <citation type="submission" date="2019-01" db="EMBL/GenBank/DDBJ databases">
        <title>Genomic insights into a novel species Rhodoferax sp.</title>
        <authorList>
            <person name="Jin L."/>
        </authorList>
    </citation>
    <scope>NUCLEOTIDE SEQUENCE [LARGE SCALE GENOMIC DNA]</scope>
    <source>
        <strain evidence="1 2">CHu59-6-5</strain>
    </source>
</reference>
<evidence type="ECO:0000313" key="1">
    <source>
        <dbReference type="EMBL" id="QDL39844.1"/>
    </source>
</evidence>
<dbReference type="InterPro" id="IPR011051">
    <property type="entry name" value="RmlC_Cupin_sf"/>
</dbReference>
<dbReference type="KEGG" id="rhf:EUB48_16085"/>
<dbReference type="AlphaFoldDB" id="A0A515DHG4"/>
<gene>
    <name evidence="1" type="ORF">EUB48_16085</name>
</gene>
<protein>
    <submittedName>
        <fullName evidence="1">Cupin domain-containing protein</fullName>
    </submittedName>
</protein>
<accession>A0A515DHG4</accession>
<keyword evidence="2" id="KW-1185">Reference proteome</keyword>